<evidence type="ECO:0000256" key="1">
    <source>
        <dbReference type="ARBA" id="ARBA00008834"/>
    </source>
</evidence>
<reference evidence="5" key="4">
    <citation type="submission" date="2024-01" db="EMBL/GenBank/DDBJ databases">
        <authorList>
            <person name="Macesic N."/>
        </authorList>
    </citation>
    <scope>NUCLEOTIDE SEQUENCE</scope>
    <source>
        <strain evidence="5">CPO071</strain>
    </source>
</reference>
<dbReference type="Gene3D" id="2.160.20.10">
    <property type="entry name" value="Single-stranded right-handed beta-helix, Pectin lyase-like"/>
    <property type="match status" value="1"/>
</dbReference>
<keyword evidence="2 4" id="KW-0378">Hydrolase</keyword>
<dbReference type="EMBL" id="PIDP01000936">
    <property type="protein sequence ID" value="PLM92415.1"/>
    <property type="molecule type" value="Genomic_DNA"/>
</dbReference>
<reference evidence="5" key="3">
    <citation type="journal article" date="2023" name="Nat. Commun.">
        <title>Genomic dissection of endemic carbapenem resistance reveals metallo-beta-lactamase dissemination through clonal, plasmid and integron transfer.</title>
        <authorList>
            <person name="Macesic N."/>
            <person name="Hawkey J."/>
            <person name="Vezina B."/>
            <person name="Wisniewski J.A."/>
            <person name="Cottingham H."/>
            <person name="Blakeway L.V."/>
            <person name="Harshegyi T."/>
            <person name="Pragastis K."/>
            <person name="Badoordeen G.Z."/>
            <person name="Dennison A."/>
            <person name="Spelman D.W."/>
            <person name="Jenney A.W.J."/>
            <person name="Peleg A.Y."/>
        </authorList>
    </citation>
    <scope>NUCLEOTIDE SEQUENCE</scope>
    <source>
        <strain evidence="5">CPO071</strain>
    </source>
</reference>
<protein>
    <submittedName>
        <fullName evidence="5">Glycosyl hydrolase family 28 protein</fullName>
    </submittedName>
</protein>
<comment type="caution">
    <text evidence="7">The sequence shown here is derived from an EMBL/GenBank/DDBJ whole genome shotgun (WGS) entry which is preliminary data.</text>
</comment>
<dbReference type="Proteomes" id="UP000234473">
    <property type="component" value="Unassembled WGS sequence"/>
</dbReference>
<dbReference type="GO" id="GO:0004650">
    <property type="term" value="F:polygalacturonase activity"/>
    <property type="evidence" value="ECO:0007669"/>
    <property type="project" value="InterPro"/>
</dbReference>
<name>A0A2N5ALA7_KLEVA</name>
<sequence>MNIHLSQRHPHADGVTPDTALFQQALDELAEAGGGTLVVDHGRYALGGLRIGSNTCLWLSPGAELIVSENGDDFTQAVALSQAECSHRAFLYALDAQNVSICGGGEIYGSADGWFSRDVDAMGYRQPVKRRPRIILLENCRGVRLENITVRHAPMWTIHLVSCIGVTINGITVDNDLTMANTDALDIDSCQQVHIANSYFSAADDAICLKTTAKPAHIQRPLRQVTIVNCTLRSKSCALKIGTETWQDIEDVLVSNCTIFDSNRGIGLISRDGGQLRRMIFSNIAFACVSAPACHWGEADPVFLSVRHRDPAIAPGAITRIQFRGLVGECEGAINLHSEPAGLIQRILFDGIQLHQMLNSQAEQGLYDVRPPCNPQSPTGMGMDNAWCLNPHSGRAWGVEPYPGGLPVLYANGVTDLTLREFDYQRPTPLPARWNHNALCLENTDK</sequence>
<keyword evidence="3 4" id="KW-0326">Glycosidase</keyword>
<dbReference type="Proteomes" id="UP000234412">
    <property type="component" value="Unassembled WGS sequence"/>
</dbReference>
<evidence type="ECO:0000313" key="9">
    <source>
        <dbReference type="Proteomes" id="UP000234473"/>
    </source>
</evidence>
<evidence type="ECO:0000313" key="5">
    <source>
        <dbReference type="EMBL" id="MEC6056207.1"/>
    </source>
</evidence>
<accession>A0A2N5ALA7</accession>
<dbReference type="EMBL" id="PICB01000135">
    <property type="protein sequence ID" value="PLP48124.1"/>
    <property type="molecule type" value="Genomic_DNA"/>
</dbReference>
<dbReference type="RefSeq" id="WP_012540903.1">
    <property type="nucleotide sequence ID" value="NC_011283.1"/>
</dbReference>
<dbReference type="GO" id="GO:0005975">
    <property type="term" value="P:carbohydrate metabolic process"/>
    <property type="evidence" value="ECO:0007669"/>
    <property type="project" value="InterPro"/>
</dbReference>
<comment type="similarity">
    <text evidence="1 4">Belongs to the glycosyl hydrolase 28 family.</text>
</comment>
<gene>
    <name evidence="7" type="ORF">CWM98_04640</name>
    <name evidence="6" type="ORF">CWN47_22220</name>
    <name evidence="5" type="ORF">QAB22_006475</name>
</gene>
<dbReference type="InterPro" id="IPR012334">
    <property type="entry name" value="Pectin_lyas_fold"/>
</dbReference>
<evidence type="ECO:0000313" key="8">
    <source>
        <dbReference type="Proteomes" id="UP000234412"/>
    </source>
</evidence>
<evidence type="ECO:0000256" key="4">
    <source>
        <dbReference type="RuleBase" id="RU361169"/>
    </source>
</evidence>
<evidence type="ECO:0000313" key="6">
    <source>
        <dbReference type="EMBL" id="PLM92415.1"/>
    </source>
</evidence>
<dbReference type="PANTHER" id="PTHR31339">
    <property type="entry name" value="PECTIN LYASE-RELATED"/>
    <property type="match status" value="1"/>
</dbReference>
<dbReference type="SUPFAM" id="SSF51126">
    <property type="entry name" value="Pectin lyase-like"/>
    <property type="match status" value="1"/>
</dbReference>
<dbReference type="InterPro" id="IPR000743">
    <property type="entry name" value="Glyco_hydro_28"/>
</dbReference>
<dbReference type="KEGG" id="kpe:KPK_1308"/>
<organism evidence="7 9">
    <name type="scientific">Klebsiella variicola</name>
    <dbReference type="NCBI Taxonomy" id="244366"/>
    <lineage>
        <taxon>Bacteria</taxon>
        <taxon>Pseudomonadati</taxon>
        <taxon>Pseudomonadota</taxon>
        <taxon>Gammaproteobacteria</taxon>
        <taxon>Enterobacterales</taxon>
        <taxon>Enterobacteriaceae</taxon>
        <taxon>Klebsiella/Raoultella group</taxon>
        <taxon>Klebsiella</taxon>
        <taxon>Klebsiella pneumoniae complex</taxon>
    </lineage>
</organism>
<dbReference type="SMR" id="A0A2N5ALA7"/>
<dbReference type="Pfam" id="PF00295">
    <property type="entry name" value="Glyco_hydro_28"/>
    <property type="match status" value="1"/>
</dbReference>
<proteinExistence type="inferred from homology"/>
<evidence type="ECO:0000256" key="3">
    <source>
        <dbReference type="ARBA" id="ARBA00023295"/>
    </source>
</evidence>
<dbReference type="InterPro" id="IPR051801">
    <property type="entry name" value="GH28_Enzymes"/>
</dbReference>
<dbReference type="InterPro" id="IPR011050">
    <property type="entry name" value="Pectin_lyase_fold/virulence"/>
</dbReference>
<dbReference type="Proteomes" id="UP001176846">
    <property type="component" value="Unassembled WGS sequence"/>
</dbReference>
<evidence type="ECO:0000256" key="2">
    <source>
        <dbReference type="ARBA" id="ARBA00022801"/>
    </source>
</evidence>
<evidence type="ECO:0000313" key="7">
    <source>
        <dbReference type="EMBL" id="PLP48124.1"/>
    </source>
</evidence>
<reference evidence="8 9" key="2">
    <citation type="submission" date="2018-01" db="EMBL/GenBank/DDBJ databases">
        <title>Genomic study of Klebsiella pneumoniae.</title>
        <authorList>
            <person name="Yang Y."/>
            <person name="Bicalho R."/>
        </authorList>
    </citation>
    <scope>NUCLEOTIDE SEQUENCE [LARGE SCALE GENOMIC DNA]</scope>
    <source>
        <strain evidence="7 9">A5</strain>
        <strain evidence="6 8">A8</strain>
    </source>
</reference>
<dbReference type="PANTHER" id="PTHR31339:SF9">
    <property type="entry name" value="PLASMIN AND FIBRONECTIN-BINDING PROTEIN A"/>
    <property type="match status" value="1"/>
</dbReference>
<dbReference type="AlphaFoldDB" id="A0A2N5ALA7"/>
<reference evidence="8 9" key="1">
    <citation type="submission" date="2017-11" db="EMBL/GenBank/DDBJ databases">
        <authorList>
            <person name="Han C.G."/>
        </authorList>
    </citation>
    <scope>NUCLEOTIDE SEQUENCE [LARGE SCALE GENOMIC DNA]</scope>
    <source>
        <strain evidence="7 9">A5</strain>
        <strain evidence="6 8">A8</strain>
    </source>
</reference>
<dbReference type="EMBL" id="JARTTN020000001">
    <property type="protein sequence ID" value="MEC6056207.1"/>
    <property type="molecule type" value="Genomic_DNA"/>
</dbReference>